<dbReference type="InterPro" id="IPR006311">
    <property type="entry name" value="TAT_signal"/>
</dbReference>
<evidence type="ECO:0000313" key="1">
    <source>
        <dbReference type="EMBL" id="NYE71372.1"/>
    </source>
</evidence>
<accession>A0A7Y9LB59</accession>
<dbReference type="SUPFAM" id="SSF53850">
    <property type="entry name" value="Periplasmic binding protein-like II"/>
    <property type="match status" value="1"/>
</dbReference>
<dbReference type="PANTHER" id="PTHR43649">
    <property type="entry name" value="ARABINOSE-BINDING PROTEIN-RELATED"/>
    <property type="match status" value="1"/>
</dbReference>
<proteinExistence type="predicted"/>
<organism evidence="1 2">
    <name type="scientific">Microlunatus parietis</name>
    <dbReference type="NCBI Taxonomy" id="682979"/>
    <lineage>
        <taxon>Bacteria</taxon>
        <taxon>Bacillati</taxon>
        <taxon>Actinomycetota</taxon>
        <taxon>Actinomycetes</taxon>
        <taxon>Propionibacteriales</taxon>
        <taxon>Propionibacteriaceae</taxon>
        <taxon>Microlunatus</taxon>
    </lineage>
</organism>
<gene>
    <name evidence="1" type="ORF">BKA15_002701</name>
</gene>
<sequence length="439" mass="47656">MINDEIGRRRLLQLGGLALGSAAISGCGAPAGDPGGPIAFQGWDYEPQAVEDNLARFKEQSGIEVAFTSITGSQYVQKTVAEFTAGSEPDALYVYDDSMAGWADAGYLQPIDGLPGVDEVYQAIFPGNADAMTHDGKRYCLPYYTDCSALLYNADLLDKAGLPGPPKTLEELTDQAITLRERGILKYSIGFAAQLSDSYWGWFWALLYGSGGTMFDDQLQPIMDSTDPVPKELLSWLDDAVRVSKIIDPASVQMGPTPVDEALSSGQYAFTFASRYGARAYNDPKKSKIAGKMKMALIPGLGGPGQGSVLTTRMYGLSANTERRDDAIKLLTYLGGFDGDGKPYTAKFWFLNYGLGFAFEELAKDPEVIAELKRWGDPDVYAQLSATAKSRSVVVKPWYSEFETELQKGIQRILTAQDDPGSVVAALATSARDLEKKYA</sequence>
<dbReference type="Proteomes" id="UP000569914">
    <property type="component" value="Unassembled WGS sequence"/>
</dbReference>
<dbReference type="EMBL" id="JACCBU010000001">
    <property type="protein sequence ID" value="NYE71372.1"/>
    <property type="molecule type" value="Genomic_DNA"/>
</dbReference>
<dbReference type="PROSITE" id="PS51318">
    <property type="entry name" value="TAT"/>
    <property type="match status" value="1"/>
</dbReference>
<reference evidence="1 2" key="1">
    <citation type="submission" date="2020-07" db="EMBL/GenBank/DDBJ databases">
        <title>Sequencing the genomes of 1000 actinobacteria strains.</title>
        <authorList>
            <person name="Klenk H.-P."/>
        </authorList>
    </citation>
    <scope>NUCLEOTIDE SEQUENCE [LARGE SCALE GENOMIC DNA]</scope>
    <source>
        <strain evidence="1 2">DSM 22083</strain>
    </source>
</reference>
<keyword evidence="2" id="KW-1185">Reference proteome</keyword>
<dbReference type="CDD" id="cd13585">
    <property type="entry name" value="PBP2_TMBP_like"/>
    <property type="match status" value="1"/>
</dbReference>
<keyword evidence="1" id="KW-0813">Transport</keyword>
<keyword evidence="1" id="KW-0762">Sugar transport</keyword>
<dbReference type="RefSeq" id="WP_179751468.1">
    <property type="nucleotide sequence ID" value="NZ_JACCBU010000001.1"/>
</dbReference>
<evidence type="ECO:0000313" key="2">
    <source>
        <dbReference type="Proteomes" id="UP000569914"/>
    </source>
</evidence>
<comment type="caution">
    <text evidence="1">The sequence shown here is derived from an EMBL/GenBank/DDBJ whole genome shotgun (WGS) entry which is preliminary data.</text>
</comment>
<dbReference type="Pfam" id="PF01547">
    <property type="entry name" value="SBP_bac_1"/>
    <property type="match status" value="1"/>
</dbReference>
<name>A0A7Y9LB59_9ACTN</name>
<dbReference type="Gene3D" id="3.40.190.10">
    <property type="entry name" value="Periplasmic binding protein-like II"/>
    <property type="match status" value="1"/>
</dbReference>
<protein>
    <submittedName>
        <fullName evidence="1">Multiple sugar transport system substrate-binding protein</fullName>
    </submittedName>
</protein>
<dbReference type="AlphaFoldDB" id="A0A7Y9LB59"/>
<dbReference type="PANTHER" id="PTHR43649:SF12">
    <property type="entry name" value="DIACETYLCHITOBIOSE BINDING PROTEIN DASA"/>
    <property type="match status" value="1"/>
</dbReference>
<dbReference type="InterPro" id="IPR050490">
    <property type="entry name" value="Bact_solute-bd_prot1"/>
</dbReference>
<dbReference type="InterPro" id="IPR006059">
    <property type="entry name" value="SBP"/>
</dbReference>